<name>A0AAD5BH39_9ASCO</name>
<sequence length="202" mass="22838">MICTLISLVYPVFASTIAIANSIDEPNLPSRVDALQRWLIYWVVIGCVAVTENILSVITFIPGYSLLKVGFHIWLIFPMVVDNEDWKQSGAPWLFFEFIKPQLEANKDAIRRFVSNPLDLKTVLKLSSLANREAKSSPNTTTATTTGYDYASILDGSIVMVKNYFTREIAEEAVVENPNSEEFDLVDKPEAAEAYQRKGYFW</sequence>
<dbReference type="InterPro" id="IPR004345">
    <property type="entry name" value="TB2_DP1_HVA22"/>
</dbReference>
<comment type="similarity">
    <text evidence="1">Belongs to the DP1 family.</text>
</comment>
<comment type="caution">
    <text evidence="2">The sequence shown here is derived from an EMBL/GenBank/DDBJ whole genome shotgun (WGS) entry which is preliminary data.</text>
</comment>
<keyword evidence="1" id="KW-0812">Transmembrane</keyword>
<comment type="caution">
    <text evidence="1">Lacks conserved residue(s) required for the propagation of feature annotation.</text>
</comment>
<dbReference type="GeneID" id="76149427"/>
<evidence type="ECO:0000313" key="3">
    <source>
        <dbReference type="Proteomes" id="UP001204833"/>
    </source>
</evidence>
<feature type="transmembrane region" description="Helical" evidence="1">
    <location>
        <begin position="38"/>
        <end position="61"/>
    </location>
</feature>
<reference evidence="2 3" key="1">
    <citation type="journal article" date="2022" name="DNA Res.">
        <title>Genome analysis of five recently described species of the CUG-Ser clade uncovers Candida theae as a new hybrid lineage with pathogenic potential in the Candida parapsilosis species complex.</title>
        <authorList>
            <person name="Mixao V."/>
            <person name="Del Olmo V."/>
            <person name="Hegedusova E."/>
            <person name="Saus E."/>
            <person name="Pryszcz L."/>
            <person name="Cillingova A."/>
            <person name="Nosek J."/>
            <person name="Gabaldon T."/>
        </authorList>
    </citation>
    <scope>NUCLEOTIDE SEQUENCE [LARGE SCALE GENOMIC DNA]</scope>
    <source>
        <strain evidence="2 3">CBS 12239</strain>
    </source>
</reference>
<keyword evidence="1" id="KW-0472">Membrane</keyword>
<dbReference type="RefSeq" id="XP_051610107.1">
    <property type="nucleotide sequence ID" value="XM_051750565.1"/>
</dbReference>
<keyword evidence="3" id="KW-1185">Reference proteome</keyword>
<comment type="subcellular location">
    <subcellularLocation>
        <location evidence="1">Membrane</location>
        <topology evidence="1">Multi-pass membrane protein</topology>
    </subcellularLocation>
</comment>
<protein>
    <recommendedName>
        <fullName evidence="1">Protein YOP1</fullName>
    </recommendedName>
</protein>
<dbReference type="PANTHER" id="PTHR12300">
    <property type="entry name" value="HVA22-LIKE PROTEINS"/>
    <property type="match status" value="1"/>
</dbReference>
<dbReference type="EMBL" id="JAIHNG010000065">
    <property type="protein sequence ID" value="KAI5962799.1"/>
    <property type="molecule type" value="Genomic_DNA"/>
</dbReference>
<dbReference type="GO" id="GO:0016020">
    <property type="term" value="C:membrane"/>
    <property type="evidence" value="ECO:0007669"/>
    <property type="project" value="UniProtKB-SubCell"/>
</dbReference>
<accession>A0AAD5BH39</accession>
<keyword evidence="1" id="KW-1133">Transmembrane helix</keyword>
<dbReference type="Pfam" id="PF03134">
    <property type="entry name" value="TB2_DP1_HVA22"/>
    <property type="match status" value="1"/>
</dbReference>
<gene>
    <name evidence="2" type="ORF">KGF57_001368</name>
</gene>
<dbReference type="PANTHER" id="PTHR12300:SF177">
    <property type="entry name" value="PROTEIN YOP1"/>
    <property type="match status" value="1"/>
</dbReference>
<dbReference type="Proteomes" id="UP001204833">
    <property type="component" value="Unassembled WGS sequence"/>
</dbReference>
<evidence type="ECO:0000313" key="2">
    <source>
        <dbReference type="EMBL" id="KAI5962799.1"/>
    </source>
</evidence>
<dbReference type="AlphaFoldDB" id="A0AAD5BH39"/>
<organism evidence="2 3">
    <name type="scientific">Candida theae</name>
    <dbReference type="NCBI Taxonomy" id="1198502"/>
    <lineage>
        <taxon>Eukaryota</taxon>
        <taxon>Fungi</taxon>
        <taxon>Dikarya</taxon>
        <taxon>Ascomycota</taxon>
        <taxon>Saccharomycotina</taxon>
        <taxon>Pichiomycetes</taxon>
        <taxon>Debaryomycetaceae</taxon>
        <taxon>Candida/Lodderomyces clade</taxon>
        <taxon>Candida</taxon>
    </lineage>
</organism>
<evidence type="ECO:0000256" key="1">
    <source>
        <dbReference type="RuleBase" id="RU362006"/>
    </source>
</evidence>
<proteinExistence type="inferred from homology"/>